<accession>A0A0G0Q1P4</accession>
<dbReference type="EMBL" id="LBXN01000003">
    <property type="protein sequence ID" value="KKR34289.1"/>
    <property type="molecule type" value="Genomic_DNA"/>
</dbReference>
<dbReference type="PROSITE" id="PS50005">
    <property type="entry name" value="TPR"/>
    <property type="match status" value="1"/>
</dbReference>
<dbReference type="InterPro" id="IPR019734">
    <property type="entry name" value="TPR_rpt"/>
</dbReference>
<protein>
    <recommendedName>
        <fullName evidence="4">Tetratricopeptide repeat protein</fullName>
    </recommendedName>
</protein>
<dbReference type="Pfam" id="PF13181">
    <property type="entry name" value="TPR_8"/>
    <property type="match status" value="2"/>
</dbReference>
<dbReference type="Proteomes" id="UP000034539">
    <property type="component" value="Unassembled WGS sequence"/>
</dbReference>
<organism evidence="2 3">
    <name type="scientific">Candidatus Gottesmanbacteria bacterium GW2011_GWC2_39_8</name>
    <dbReference type="NCBI Taxonomy" id="1618450"/>
    <lineage>
        <taxon>Bacteria</taxon>
        <taxon>Candidatus Gottesmaniibacteriota</taxon>
    </lineage>
</organism>
<evidence type="ECO:0000256" key="1">
    <source>
        <dbReference type="PROSITE-ProRule" id="PRU00339"/>
    </source>
</evidence>
<proteinExistence type="predicted"/>
<evidence type="ECO:0008006" key="4">
    <source>
        <dbReference type="Google" id="ProtNLM"/>
    </source>
</evidence>
<dbReference type="Gene3D" id="1.25.40.10">
    <property type="entry name" value="Tetratricopeptide repeat domain"/>
    <property type="match status" value="1"/>
</dbReference>
<evidence type="ECO:0000313" key="3">
    <source>
        <dbReference type="Proteomes" id="UP000034539"/>
    </source>
</evidence>
<reference evidence="2 3" key="1">
    <citation type="journal article" date="2015" name="Nature">
        <title>rRNA introns, odd ribosomes, and small enigmatic genomes across a large radiation of phyla.</title>
        <authorList>
            <person name="Brown C.T."/>
            <person name="Hug L.A."/>
            <person name="Thomas B.C."/>
            <person name="Sharon I."/>
            <person name="Castelle C.J."/>
            <person name="Singh A."/>
            <person name="Wilkins M.J."/>
            <person name="Williams K.H."/>
            <person name="Banfield J.F."/>
        </authorList>
    </citation>
    <scope>NUCLEOTIDE SEQUENCE [LARGE SCALE GENOMIC DNA]</scope>
</reference>
<keyword evidence="1" id="KW-0802">TPR repeat</keyword>
<dbReference type="AlphaFoldDB" id="A0A0G0Q1P4"/>
<dbReference type="SUPFAM" id="SSF48452">
    <property type="entry name" value="TPR-like"/>
    <property type="match status" value="1"/>
</dbReference>
<gene>
    <name evidence="2" type="ORF">UT63_C0003G0005</name>
</gene>
<sequence length="512" mass="59519">MRKYIIIFLCLLLLLQNFFGITKYVKTTLNFLKKFPNLTNEQKLRESWGFYYDYLKFVKTNTNEKNIIGIPPQTGQWVESGSQVLNAYFLYPRKQLFAIPENIHKADYFMIYYGTDTALDKKYLGWPKFPVPVSEVKHPPEEIKFSLRNMTGKSNLNTLNPDVSGASRKIVSHKISEIDGTKTESIDAIFESSSYDFWFTDVSDEMKYNFRPSAEIKSNNKNAVSLAVEVDFGIIKAIFTSNPNKQFNKWETLNIPTLSADIKDFLATKKINPEYTRVSRIGLNINPFLNSLSDYGYGLGKIDKNTDTETNLSVVDSFYLYRRGTAYANTGDKEKAVNDYIASYFLSHNDYYLYLAVENLLDNKKFTDAEKLLSFSGTDDGYKAYLLGRIYFYNGYKEKAKDYFRKAISLDRFSFWSMQYLGKIFLEENLSAHAYYYLSKIDGFKPEDEISSSKEIYDLKVWAEKNYKTSWDSLILGDSYFILEDKIRAKKYYQDTSNIGNKDIFSELFKDL</sequence>
<feature type="repeat" description="TPR" evidence="1">
    <location>
        <begin position="381"/>
        <end position="414"/>
    </location>
</feature>
<evidence type="ECO:0000313" key="2">
    <source>
        <dbReference type="EMBL" id="KKR34289.1"/>
    </source>
</evidence>
<dbReference type="SMART" id="SM00028">
    <property type="entry name" value="TPR"/>
    <property type="match status" value="2"/>
</dbReference>
<name>A0A0G0Q1P4_9BACT</name>
<dbReference type="InterPro" id="IPR011990">
    <property type="entry name" value="TPR-like_helical_dom_sf"/>
</dbReference>
<comment type="caution">
    <text evidence="2">The sequence shown here is derived from an EMBL/GenBank/DDBJ whole genome shotgun (WGS) entry which is preliminary data.</text>
</comment>